<evidence type="ECO:0000256" key="1">
    <source>
        <dbReference type="SAM" id="SignalP"/>
    </source>
</evidence>
<dbReference type="RefSeq" id="WP_076732189.1">
    <property type="nucleotide sequence ID" value="NZ_CP019352.1"/>
</dbReference>
<dbReference type="PROSITE" id="PS51257">
    <property type="entry name" value="PROKAR_LIPOPROTEIN"/>
    <property type="match status" value="1"/>
</dbReference>
<protein>
    <recommendedName>
        <fullName evidence="4">Collagen triple helix repeat protein</fullName>
    </recommendedName>
</protein>
<evidence type="ECO:0008006" key="4">
    <source>
        <dbReference type="Google" id="ProtNLM"/>
    </source>
</evidence>
<gene>
    <name evidence="2" type="ORF">BWR22_04255</name>
</gene>
<reference evidence="2 3" key="1">
    <citation type="submission" date="2017-01" db="EMBL/GenBank/DDBJ databases">
        <title>Complete genome of Lacinutrix venerupis DOK2-8 isolated from seawater in Dokdo.</title>
        <authorList>
            <person name="Chi W.-J."/>
            <person name="Kim J.H."/>
        </authorList>
    </citation>
    <scope>NUCLEOTIDE SEQUENCE [LARGE SCALE GENOMIC DNA]</scope>
    <source>
        <strain evidence="2 3">DOK2-8</strain>
    </source>
</reference>
<dbReference type="AlphaFoldDB" id="A0AAC9PVZ9"/>
<dbReference type="EMBL" id="CP019352">
    <property type="protein sequence ID" value="APX99560.1"/>
    <property type="molecule type" value="Genomic_DNA"/>
</dbReference>
<accession>A0AAC9PVZ9</accession>
<sequence length="190" mass="20185">MKTISTTISTTKYFLLALLVAFSFSCSPEDGEDGAIGPAGPAGANGVDGNANVQTLTFDATTFAGSYDSVAITELTQDVIDNDVVLSYLTEDNSVWVPIPCPYDTIAFNFSVHVTLYDGGMDLDYQDASGSAYTVTAGNLQTLKVVIIESTSTTAGKTNNGKQQIYNELAQAGIDIKDYQAVCDYYGIAY</sequence>
<organism evidence="2 3">
    <name type="scientific">Lacinutrix venerupis</name>
    <dbReference type="NCBI Taxonomy" id="1486034"/>
    <lineage>
        <taxon>Bacteria</taxon>
        <taxon>Pseudomonadati</taxon>
        <taxon>Bacteroidota</taxon>
        <taxon>Flavobacteriia</taxon>
        <taxon>Flavobacteriales</taxon>
        <taxon>Flavobacteriaceae</taxon>
        <taxon>Lacinutrix</taxon>
    </lineage>
</organism>
<proteinExistence type="predicted"/>
<feature type="signal peptide" evidence="1">
    <location>
        <begin position="1"/>
        <end position="28"/>
    </location>
</feature>
<evidence type="ECO:0000313" key="3">
    <source>
        <dbReference type="Proteomes" id="UP000187506"/>
    </source>
</evidence>
<name>A0AAC9PVZ9_9FLAO</name>
<keyword evidence="3" id="KW-1185">Reference proteome</keyword>
<dbReference type="Proteomes" id="UP000187506">
    <property type="component" value="Chromosome"/>
</dbReference>
<feature type="chain" id="PRO_5042153791" description="Collagen triple helix repeat protein" evidence="1">
    <location>
        <begin position="29"/>
        <end position="190"/>
    </location>
</feature>
<dbReference type="KEGG" id="lvn:BWR22_04255"/>
<keyword evidence="1" id="KW-0732">Signal</keyword>
<evidence type="ECO:0000313" key="2">
    <source>
        <dbReference type="EMBL" id="APX99560.1"/>
    </source>
</evidence>